<keyword evidence="1" id="KW-0732">Signal</keyword>
<gene>
    <name evidence="2" type="ORF">BCR38DRAFT_41428</name>
</gene>
<name>A0A1Y2DN31_9PEZI</name>
<dbReference type="RefSeq" id="XP_040712791.1">
    <property type="nucleotide sequence ID" value="XM_040858920.1"/>
</dbReference>
<evidence type="ECO:0000313" key="2">
    <source>
        <dbReference type="EMBL" id="ORY60564.1"/>
    </source>
</evidence>
<feature type="signal peptide" evidence="1">
    <location>
        <begin position="1"/>
        <end position="22"/>
    </location>
</feature>
<dbReference type="EMBL" id="MCFJ01000011">
    <property type="protein sequence ID" value="ORY60564.1"/>
    <property type="molecule type" value="Genomic_DNA"/>
</dbReference>
<organism evidence="2 3">
    <name type="scientific">Pseudomassariella vexata</name>
    <dbReference type="NCBI Taxonomy" id="1141098"/>
    <lineage>
        <taxon>Eukaryota</taxon>
        <taxon>Fungi</taxon>
        <taxon>Dikarya</taxon>
        <taxon>Ascomycota</taxon>
        <taxon>Pezizomycotina</taxon>
        <taxon>Sordariomycetes</taxon>
        <taxon>Xylariomycetidae</taxon>
        <taxon>Amphisphaeriales</taxon>
        <taxon>Pseudomassariaceae</taxon>
        <taxon>Pseudomassariella</taxon>
    </lineage>
</organism>
<sequence length="72" mass="8283">MNLVKTLVLIGAMKAVVWKLLAECMPPTNENETYLHSNLCARRPLGIRLYYGPKYSHPTLYFKAELCTGLYY</sequence>
<dbReference type="GeneID" id="63775132"/>
<dbReference type="AlphaFoldDB" id="A0A1Y2DN31"/>
<evidence type="ECO:0000313" key="3">
    <source>
        <dbReference type="Proteomes" id="UP000193689"/>
    </source>
</evidence>
<evidence type="ECO:0008006" key="4">
    <source>
        <dbReference type="Google" id="ProtNLM"/>
    </source>
</evidence>
<accession>A0A1Y2DN31</accession>
<protein>
    <recommendedName>
        <fullName evidence="4">Secreted protein</fullName>
    </recommendedName>
</protein>
<dbReference type="InParanoid" id="A0A1Y2DN31"/>
<dbReference type="Proteomes" id="UP000193689">
    <property type="component" value="Unassembled WGS sequence"/>
</dbReference>
<reference evidence="2 3" key="1">
    <citation type="submission" date="2016-07" db="EMBL/GenBank/DDBJ databases">
        <title>Pervasive Adenine N6-methylation of Active Genes in Fungi.</title>
        <authorList>
            <consortium name="DOE Joint Genome Institute"/>
            <person name="Mondo S.J."/>
            <person name="Dannebaum R.O."/>
            <person name="Kuo R.C."/>
            <person name="Labutti K."/>
            <person name="Haridas S."/>
            <person name="Kuo A."/>
            <person name="Salamov A."/>
            <person name="Ahrendt S.R."/>
            <person name="Lipzen A."/>
            <person name="Sullivan W."/>
            <person name="Andreopoulos W.B."/>
            <person name="Clum A."/>
            <person name="Lindquist E."/>
            <person name="Daum C."/>
            <person name="Ramamoorthy G.K."/>
            <person name="Gryganskyi A."/>
            <person name="Culley D."/>
            <person name="Magnuson J.K."/>
            <person name="James T.Y."/>
            <person name="O'Malley M.A."/>
            <person name="Stajich J.E."/>
            <person name="Spatafora J.W."/>
            <person name="Visel A."/>
            <person name="Grigoriev I.V."/>
        </authorList>
    </citation>
    <scope>NUCLEOTIDE SEQUENCE [LARGE SCALE GENOMIC DNA]</scope>
    <source>
        <strain evidence="2 3">CBS 129021</strain>
    </source>
</reference>
<feature type="chain" id="PRO_5012056315" description="Secreted protein" evidence="1">
    <location>
        <begin position="23"/>
        <end position="72"/>
    </location>
</feature>
<evidence type="ECO:0000256" key="1">
    <source>
        <dbReference type="SAM" id="SignalP"/>
    </source>
</evidence>
<proteinExistence type="predicted"/>
<comment type="caution">
    <text evidence="2">The sequence shown here is derived from an EMBL/GenBank/DDBJ whole genome shotgun (WGS) entry which is preliminary data.</text>
</comment>
<keyword evidence="3" id="KW-1185">Reference proteome</keyword>